<protein>
    <submittedName>
        <fullName evidence="2">PhoX family phosphatase</fullName>
    </submittedName>
</protein>
<dbReference type="EMBL" id="QFFI01000002">
    <property type="protein sequence ID" value="PWG65447.1"/>
    <property type="molecule type" value="Genomic_DNA"/>
</dbReference>
<accession>A0A2U2N8P7</accession>
<dbReference type="InterPro" id="IPR008557">
    <property type="entry name" value="PhoX"/>
</dbReference>
<organism evidence="2 3">
    <name type="scientific">Sediminicurvatus halobius</name>
    <dbReference type="NCBI Taxonomy" id="2182432"/>
    <lineage>
        <taxon>Bacteria</taxon>
        <taxon>Pseudomonadati</taxon>
        <taxon>Pseudomonadota</taxon>
        <taxon>Gammaproteobacteria</taxon>
        <taxon>Chromatiales</taxon>
        <taxon>Ectothiorhodospiraceae</taxon>
        <taxon>Sediminicurvatus</taxon>
    </lineage>
</organism>
<dbReference type="SUPFAM" id="SSF63829">
    <property type="entry name" value="Calcium-dependent phosphotriesterase"/>
    <property type="match status" value="1"/>
</dbReference>
<dbReference type="PROSITE" id="PS51318">
    <property type="entry name" value="TAT"/>
    <property type="match status" value="1"/>
</dbReference>
<evidence type="ECO:0000256" key="1">
    <source>
        <dbReference type="SAM" id="MobiDB-lite"/>
    </source>
</evidence>
<dbReference type="Pfam" id="PF05787">
    <property type="entry name" value="PhoX"/>
    <property type="match status" value="1"/>
</dbReference>
<dbReference type="InterPro" id="IPR006311">
    <property type="entry name" value="TAT_signal"/>
</dbReference>
<dbReference type="PANTHER" id="PTHR35399">
    <property type="entry name" value="SLR8030 PROTEIN"/>
    <property type="match status" value="1"/>
</dbReference>
<sequence length="673" mass="73955">MAPSTTLHRRCPVSAVDPRAPSAYRPEPESNSDPNEPVDNPSTNPTFAEVLERRCSRRDVLRGSLNAVVAGLVVGSGLPALARAATAPGADHAAAPLLGFEAIPVDFEYRVQVPRGYRAQAFLPWGTPICGHFPAYRDGGGNSGADQECQVGYNHDGMHYFPLDGASSESHHGVLCINHEYIQPSDLHPNGPTVEDGVRTVADEVRKEIAAHGVSVVEIRRNPGSRSWEVVRGTLNRRITASTPMEIAGPARGSALLRTRFSPEGTRTRGTVNNCANGYTPWGTYLTCEENFHGYFLNTGEQPREHARYGVAAEKTRYGWESVRDIDEFARFDATPRGEEATADYRNEPNTFGWVVEIDPMDPEGIPVKRTALGRFRHEGAWMAPPVTGRPLTVYMGDDARFEYIYKFVTREPYNPRTASGALLDEGTLYVARFHDDGTGEWVALDFEDPRFRAAAREAGVTFADQADVLVNTRTAADVVGATKMDRPEWGTVNPQTGEVYMTLTNNSEREPDQTNAANPRGPNAYGQIIRWREAEGEHHATRFEWDLFVVAGPPDNSRIFNGQPLDASNVFNSPDGLWFDPNGVLWIQTDGDQSEPFGNNQMLAADPRTGEIRRFFTGARDCEVTGVDMTPDGRTMFVNVQHPGGSWPDGGDSRPRPATVIVTRDDGGLIGL</sequence>
<proteinExistence type="predicted"/>
<evidence type="ECO:0000313" key="3">
    <source>
        <dbReference type="Proteomes" id="UP000245474"/>
    </source>
</evidence>
<dbReference type="Proteomes" id="UP000245474">
    <property type="component" value="Unassembled WGS sequence"/>
</dbReference>
<gene>
    <name evidence="2" type="ORF">DEM34_01515</name>
</gene>
<name>A0A2U2N8P7_9GAMM</name>
<feature type="region of interest" description="Disordered" evidence="1">
    <location>
        <begin position="1"/>
        <end position="45"/>
    </location>
</feature>
<evidence type="ECO:0000313" key="2">
    <source>
        <dbReference type="EMBL" id="PWG65447.1"/>
    </source>
</evidence>
<comment type="caution">
    <text evidence="2">The sequence shown here is derived from an EMBL/GenBank/DDBJ whole genome shotgun (WGS) entry which is preliminary data.</text>
</comment>
<dbReference type="AlphaFoldDB" id="A0A2U2N8P7"/>
<reference evidence="2 3" key="1">
    <citation type="submission" date="2018-05" db="EMBL/GenBank/DDBJ databases">
        <title>Spiribacter halobius sp. nov., a moderately halophilic bacterium isolated from marine solar saltern.</title>
        <authorList>
            <person name="Zheng W.-S."/>
            <person name="Lu D.-C."/>
            <person name="Du Z.-J."/>
        </authorList>
    </citation>
    <scope>NUCLEOTIDE SEQUENCE [LARGE SCALE GENOMIC DNA]</scope>
    <source>
        <strain evidence="2 3">E85</strain>
    </source>
</reference>
<dbReference type="OrthoDB" id="9801383at2"/>
<keyword evidence="3" id="KW-1185">Reference proteome</keyword>
<dbReference type="PANTHER" id="PTHR35399:SF2">
    <property type="entry name" value="DUF839 DOMAIN-CONTAINING PROTEIN"/>
    <property type="match status" value="1"/>
</dbReference>